<protein>
    <submittedName>
        <fullName evidence="2">Trypsin-like serine protease</fullName>
    </submittedName>
</protein>
<dbReference type="PANTHER" id="PTHR24260">
    <property type="match status" value="1"/>
</dbReference>
<proteinExistence type="predicted"/>
<dbReference type="InterPro" id="IPR001254">
    <property type="entry name" value="Trypsin_dom"/>
</dbReference>
<dbReference type="AlphaFoldDB" id="A0A839IWJ6"/>
<evidence type="ECO:0000313" key="2">
    <source>
        <dbReference type="EMBL" id="MBB1488747.1"/>
    </source>
</evidence>
<gene>
    <name evidence="2" type="ORF">H4O21_19245</name>
</gene>
<dbReference type="Proteomes" id="UP000565262">
    <property type="component" value="Unassembled WGS sequence"/>
</dbReference>
<organism evidence="2 3">
    <name type="scientific">Oceanospirillum sediminis</name>
    <dbReference type="NCBI Taxonomy" id="2760088"/>
    <lineage>
        <taxon>Bacteria</taxon>
        <taxon>Pseudomonadati</taxon>
        <taxon>Pseudomonadota</taxon>
        <taxon>Gammaproteobacteria</taxon>
        <taxon>Oceanospirillales</taxon>
        <taxon>Oceanospirillaceae</taxon>
        <taxon>Oceanospirillum</taxon>
    </lineage>
</organism>
<dbReference type="SMART" id="SM00020">
    <property type="entry name" value="Tryp_SPc"/>
    <property type="match status" value="1"/>
</dbReference>
<evidence type="ECO:0000259" key="1">
    <source>
        <dbReference type="PROSITE" id="PS50240"/>
    </source>
</evidence>
<dbReference type="RefSeq" id="WP_182810515.1">
    <property type="nucleotide sequence ID" value="NZ_JACJFM010000034.1"/>
</dbReference>
<keyword evidence="3" id="KW-1185">Reference proteome</keyword>
<dbReference type="InterPro" id="IPR009003">
    <property type="entry name" value="Peptidase_S1_PA"/>
</dbReference>
<dbReference type="PANTHER" id="PTHR24260:SF136">
    <property type="entry name" value="GH08193P-RELATED"/>
    <property type="match status" value="1"/>
</dbReference>
<dbReference type="SUPFAM" id="SSF50494">
    <property type="entry name" value="Trypsin-like serine proteases"/>
    <property type="match status" value="1"/>
</dbReference>
<keyword evidence="2" id="KW-0378">Hydrolase</keyword>
<reference evidence="2 3" key="1">
    <citation type="submission" date="2020-08" db="EMBL/GenBank/DDBJ databases">
        <title>Oceanospirillum sp. nov. isolated from marine sediment.</title>
        <authorList>
            <person name="Ji X."/>
        </authorList>
    </citation>
    <scope>NUCLEOTIDE SEQUENCE [LARGE SCALE GENOMIC DNA]</scope>
    <source>
        <strain evidence="2 3">D5</strain>
    </source>
</reference>
<evidence type="ECO:0000313" key="3">
    <source>
        <dbReference type="Proteomes" id="UP000565262"/>
    </source>
</evidence>
<accession>A0A839IWJ6</accession>
<dbReference type="PROSITE" id="PS50240">
    <property type="entry name" value="TRYPSIN_DOM"/>
    <property type="match status" value="1"/>
</dbReference>
<comment type="caution">
    <text evidence="2">The sequence shown here is derived from an EMBL/GenBank/DDBJ whole genome shotgun (WGS) entry which is preliminary data.</text>
</comment>
<dbReference type="InterPro" id="IPR043504">
    <property type="entry name" value="Peptidase_S1_PA_chymotrypsin"/>
</dbReference>
<dbReference type="Gene3D" id="2.40.10.10">
    <property type="entry name" value="Trypsin-like serine proteases"/>
    <property type="match status" value="2"/>
</dbReference>
<name>A0A839IWJ6_9GAMM</name>
<keyword evidence="2" id="KW-0645">Protease</keyword>
<dbReference type="Pfam" id="PF00089">
    <property type="entry name" value="Trypsin"/>
    <property type="match status" value="1"/>
</dbReference>
<dbReference type="GO" id="GO:0004252">
    <property type="term" value="F:serine-type endopeptidase activity"/>
    <property type="evidence" value="ECO:0007669"/>
    <property type="project" value="InterPro"/>
</dbReference>
<sequence length="482" mass="51009">MKIHDTATVTYTPKVAVPSSNPNDADYIVSPGGQYDGVVQIEDGYYTGTGALLSTGRHILTAAHVVDDMKLSDIAISFDLTSGRQTLSASQVHIHSNWNEDWGYDIAIIELAEDAPTTGYEIYRGNSEIDSDFRLVGYGIKGTGNTGVWDYDPELGLIKRTGMNTYEALDEDFNFSFGDTPDGSMLFYDFDNGTQKRDALGGLIGKVDTGLGALEVTSTGGDSGGPNFITVDGQLQIAGIVTGGNNLGASYDAITGINSSFGEVSHDTRVSYFADWIDDIAGTSPDSNTTNTTDNTTGDFENNDTYLVQRGFISKGKGDDVYIFSTNLIDNNAQITITDTQGSNSLQFAGGLSISSSTVASDALLLTLSNDAVVTILGASDMSYRLGGDPLSGTEGVDKSFASFVSDVLGVDVPTSGTSEGGSANVNSDGSVTTFSANSFQQNISRPDDHAKKQMSHTIDSPDLRLTGVDDWSFLSAIDPWG</sequence>
<dbReference type="InterPro" id="IPR051333">
    <property type="entry name" value="CLIP_Serine_Protease"/>
</dbReference>
<feature type="domain" description="Peptidase S1" evidence="1">
    <location>
        <begin position="8"/>
        <end position="282"/>
    </location>
</feature>
<dbReference type="EMBL" id="JACJFM010000034">
    <property type="protein sequence ID" value="MBB1488747.1"/>
    <property type="molecule type" value="Genomic_DNA"/>
</dbReference>
<dbReference type="GO" id="GO:0006508">
    <property type="term" value="P:proteolysis"/>
    <property type="evidence" value="ECO:0007669"/>
    <property type="project" value="UniProtKB-KW"/>
</dbReference>